<dbReference type="Gene3D" id="3.40.30.10">
    <property type="entry name" value="Glutaredoxin"/>
    <property type="match status" value="1"/>
</dbReference>
<gene>
    <name evidence="9" type="ORF">BCF44_117178</name>
</gene>
<dbReference type="Pfam" id="PF13462">
    <property type="entry name" value="Thioredoxin_4"/>
    <property type="match status" value="1"/>
</dbReference>
<feature type="domain" description="Thioredoxin-like fold" evidence="8">
    <location>
        <begin position="107"/>
        <end position="278"/>
    </location>
</feature>
<evidence type="ECO:0000313" key="9">
    <source>
        <dbReference type="EMBL" id="REH35789.1"/>
    </source>
</evidence>
<organism evidence="9 10">
    <name type="scientific">Kutzneria buriramensis</name>
    <dbReference type="NCBI Taxonomy" id="1045776"/>
    <lineage>
        <taxon>Bacteria</taxon>
        <taxon>Bacillati</taxon>
        <taxon>Actinomycetota</taxon>
        <taxon>Actinomycetes</taxon>
        <taxon>Pseudonocardiales</taxon>
        <taxon>Pseudonocardiaceae</taxon>
        <taxon>Kutzneria</taxon>
    </lineage>
</organism>
<keyword evidence="7" id="KW-0472">Membrane</keyword>
<keyword evidence="4" id="KW-1015">Disulfide bond</keyword>
<dbReference type="RefSeq" id="WP_170218023.1">
    <property type="nucleotide sequence ID" value="NZ_CP144375.1"/>
</dbReference>
<keyword evidence="5" id="KW-0676">Redox-active center</keyword>
<dbReference type="EMBL" id="QUNO01000017">
    <property type="protein sequence ID" value="REH35789.1"/>
    <property type="molecule type" value="Genomic_DNA"/>
</dbReference>
<evidence type="ECO:0000256" key="4">
    <source>
        <dbReference type="ARBA" id="ARBA00023157"/>
    </source>
</evidence>
<keyword evidence="7" id="KW-1133">Transmembrane helix</keyword>
<feature type="compositionally biased region" description="Basic residues" evidence="6">
    <location>
        <begin position="1"/>
        <end position="11"/>
    </location>
</feature>
<keyword evidence="2" id="KW-0732">Signal</keyword>
<evidence type="ECO:0000313" key="10">
    <source>
        <dbReference type="Proteomes" id="UP000256269"/>
    </source>
</evidence>
<proteinExistence type="inferred from homology"/>
<evidence type="ECO:0000256" key="7">
    <source>
        <dbReference type="SAM" id="Phobius"/>
    </source>
</evidence>
<evidence type="ECO:0000256" key="1">
    <source>
        <dbReference type="ARBA" id="ARBA00005791"/>
    </source>
</evidence>
<dbReference type="InterPro" id="IPR012336">
    <property type="entry name" value="Thioredoxin-like_fold"/>
</dbReference>
<sequence length="279" mass="29314">MGAAQNKKRTHTRADAPKTPSTQQKRTQSKANAAKTLAAARGASNDRRNIAIGVAVVIVVAVAVIVAVIVTSGNTNQAKPPVNTSNADAIAVTKAPSEYSATVLDDGTVVAGPDTAKVKLDVYEDFLCPYCDQLEQATGAQTAKAMADGKLQIKYHLVNLLDSHSVPPGFSTQAANAAIAAAKQGKFADFHASLYAQQPEEGGPGYTNAQLLSLGKRLGITSPQFTSDVNNNAYGKLVQQQYNAAFNPPLSLKGTPTVRNGNTTINTNADPQWLDKLLN</sequence>
<dbReference type="AlphaFoldDB" id="A0A3E0H162"/>
<dbReference type="PANTHER" id="PTHR13887:SF14">
    <property type="entry name" value="DISULFIDE BOND FORMATION PROTEIN D"/>
    <property type="match status" value="1"/>
</dbReference>
<dbReference type="InterPro" id="IPR036249">
    <property type="entry name" value="Thioredoxin-like_sf"/>
</dbReference>
<evidence type="ECO:0000256" key="6">
    <source>
        <dbReference type="SAM" id="MobiDB-lite"/>
    </source>
</evidence>
<feature type="transmembrane region" description="Helical" evidence="7">
    <location>
        <begin position="50"/>
        <end position="70"/>
    </location>
</feature>
<keyword evidence="9" id="KW-0413">Isomerase</keyword>
<dbReference type="SUPFAM" id="SSF52833">
    <property type="entry name" value="Thioredoxin-like"/>
    <property type="match status" value="1"/>
</dbReference>
<name>A0A3E0H162_9PSEU</name>
<comment type="similarity">
    <text evidence="1">Belongs to the thioredoxin family. DsbA subfamily.</text>
</comment>
<dbReference type="GO" id="GO:0016491">
    <property type="term" value="F:oxidoreductase activity"/>
    <property type="evidence" value="ECO:0007669"/>
    <property type="project" value="UniProtKB-KW"/>
</dbReference>
<evidence type="ECO:0000256" key="3">
    <source>
        <dbReference type="ARBA" id="ARBA00023002"/>
    </source>
</evidence>
<dbReference type="PANTHER" id="PTHR13887">
    <property type="entry name" value="GLUTATHIONE S-TRANSFERASE KAPPA"/>
    <property type="match status" value="1"/>
</dbReference>
<dbReference type="Proteomes" id="UP000256269">
    <property type="component" value="Unassembled WGS sequence"/>
</dbReference>
<evidence type="ECO:0000259" key="8">
    <source>
        <dbReference type="Pfam" id="PF13462"/>
    </source>
</evidence>
<evidence type="ECO:0000256" key="5">
    <source>
        <dbReference type="ARBA" id="ARBA00023284"/>
    </source>
</evidence>
<keyword evidence="7" id="KW-0812">Transmembrane</keyword>
<feature type="region of interest" description="Disordered" evidence="6">
    <location>
        <begin position="1"/>
        <end position="33"/>
    </location>
</feature>
<evidence type="ECO:0000256" key="2">
    <source>
        <dbReference type="ARBA" id="ARBA00022729"/>
    </source>
</evidence>
<feature type="compositionally biased region" description="Polar residues" evidence="6">
    <location>
        <begin position="19"/>
        <end position="30"/>
    </location>
</feature>
<comment type="caution">
    <text evidence="9">The sequence shown here is derived from an EMBL/GenBank/DDBJ whole genome shotgun (WGS) entry which is preliminary data.</text>
</comment>
<keyword evidence="10" id="KW-1185">Reference proteome</keyword>
<dbReference type="GO" id="GO:0016853">
    <property type="term" value="F:isomerase activity"/>
    <property type="evidence" value="ECO:0007669"/>
    <property type="project" value="UniProtKB-KW"/>
</dbReference>
<protein>
    <submittedName>
        <fullName evidence="9">Protein-disulfide isomerase</fullName>
    </submittedName>
</protein>
<keyword evidence="3" id="KW-0560">Oxidoreductase</keyword>
<accession>A0A3E0H162</accession>
<dbReference type="CDD" id="cd02972">
    <property type="entry name" value="DsbA_family"/>
    <property type="match status" value="1"/>
</dbReference>
<reference evidence="9 10" key="1">
    <citation type="submission" date="2018-08" db="EMBL/GenBank/DDBJ databases">
        <title>Genomic Encyclopedia of Archaeal and Bacterial Type Strains, Phase II (KMG-II): from individual species to whole genera.</title>
        <authorList>
            <person name="Goeker M."/>
        </authorList>
    </citation>
    <scope>NUCLEOTIDE SEQUENCE [LARGE SCALE GENOMIC DNA]</scope>
    <source>
        <strain evidence="9 10">DSM 45791</strain>
    </source>
</reference>